<organism evidence="2 3">
    <name type="scientific">Corynebacterium zhongnanshanii</name>
    <dbReference type="NCBI Taxonomy" id="2768834"/>
    <lineage>
        <taxon>Bacteria</taxon>
        <taxon>Bacillati</taxon>
        <taxon>Actinomycetota</taxon>
        <taxon>Actinomycetes</taxon>
        <taxon>Mycobacteriales</taxon>
        <taxon>Corynebacteriaceae</taxon>
        <taxon>Corynebacterium</taxon>
    </lineage>
</organism>
<evidence type="ECO:0000313" key="3">
    <source>
        <dbReference type="Proteomes" id="UP000436181"/>
    </source>
</evidence>
<dbReference type="InterPro" id="IPR036435">
    <property type="entry name" value="Leukocidin/porin_MspA_sf"/>
</dbReference>
<dbReference type="SUPFAM" id="SSF56959">
    <property type="entry name" value="Leukocidin-like"/>
    <property type="match status" value="2"/>
</dbReference>
<dbReference type="Pfam" id="PF09203">
    <property type="entry name" value="MspA"/>
    <property type="match status" value="1"/>
</dbReference>
<dbReference type="InterPro" id="IPR015286">
    <property type="entry name" value="Porin_fam_mycobact-type"/>
</dbReference>
<keyword evidence="3" id="KW-1185">Reference proteome</keyword>
<proteinExistence type="predicted"/>
<name>A0ABQ6VHC2_9CORY</name>
<dbReference type="Gene3D" id="2.60.40.1650">
    <property type="entry name" value="Porin MspA (Ig-like beta-sandwich domain)"/>
    <property type="match status" value="2"/>
</dbReference>
<protein>
    <submittedName>
        <fullName evidence="2">MspA family porin</fullName>
    </submittedName>
</protein>
<sequence>MAVITGAGSAMALPAWVPVVEFPYPGPVVGGERDIADRHVARTTADGWVLHVDKVNEAINFAPALDGGVTTGEAFGSLSGRSWIDGASDEELTGAFFETGYQIGCGVDVSDGADVQVAGVAGVSPSVGVAPSAEAGVDAGVQAGPSVQVSLPDGSGTVGADAKGDAGAKFGAKVNSEAKADSRFEVAPTVNFSLKPGGVTNVTLAGYDMNLDKKRAAGGFTGAHMQINGCAGPVSIRSYVSLSTVTDTSVDSVAVYGDARRIR</sequence>
<gene>
    <name evidence="2" type="ORF">F8377_09860</name>
</gene>
<evidence type="ECO:0000256" key="1">
    <source>
        <dbReference type="ARBA" id="ARBA00022729"/>
    </source>
</evidence>
<comment type="caution">
    <text evidence="2">The sequence shown here is derived from an EMBL/GenBank/DDBJ whole genome shotgun (WGS) entry which is preliminary data.</text>
</comment>
<dbReference type="EMBL" id="WBZJ01000005">
    <property type="protein sequence ID" value="KAB3519018.1"/>
    <property type="molecule type" value="Genomic_DNA"/>
</dbReference>
<reference evidence="2 3" key="1">
    <citation type="submission" date="2019-10" db="EMBL/GenBank/DDBJ databases">
        <title>Corynebacterium sp novel species isolated from the respiratory tract of Marmot.</title>
        <authorList>
            <person name="Zhang G."/>
        </authorList>
    </citation>
    <scope>NUCLEOTIDE SEQUENCE [LARGE SCALE GENOMIC DNA]</scope>
    <source>
        <strain evidence="2 3">336</strain>
    </source>
</reference>
<evidence type="ECO:0000313" key="2">
    <source>
        <dbReference type="EMBL" id="KAB3519018.1"/>
    </source>
</evidence>
<dbReference type="Proteomes" id="UP000436181">
    <property type="component" value="Unassembled WGS sequence"/>
</dbReference>
<accession>A0ABQ6VHC2</accession>
<keyword evidence="1" id="KW-0732">Signal</keyword>